<evidence type="ECO:0000256" key="1">
    <source>
        <dbReference type="ARBA" id="ARBA00022603"/>
    </source>
</evidence>
<proteinExistence type="predicted"/>
<dbReference type="KEGG" id="kne:92182668"/>
<evidence type="ECO:0000313" key="8">
    <source>
        <dbReference type="Proteomes" id="UP001388673"/>
    </source>
</evidence>
<feature type="binding site" evidence="5">
    <location>
        <position position="385"/>
    </location>
    <ligand>
        <name>Zn(2+)</name>
        <dbReference type="ChEBI" id="CHEBI:29105"/>
    </ligand>
</feature>
<dbReference type="GO" id="GO:0033528">
    <property type="term" value="P:S-methylmethionine cycle"/>
    <property type="evidence" value="ECO:0007669"/>
    <property type="project" value="TreeGrafter"/>
</dbReference>
<dbReference type="Pfam" id="PF02574">
    <property type="entry name" value="S-methyl_trans"/>
    <property type="match status" value="1"/>
</dbReference>
<keyword evidence="2 5" id="KW-0808">Transferase</keyword>
<sequence length="403" mass="43766">MEQAQPRRILVLDGGMGTTLETLGFDVNTPLWGSELLSSDPDAIRDIHKRYLAAGADIIETATYQLTPGNLCQRLSCSEEQAAQILRVGVDVPHSATLSLARGRVALSFGPFGSTLSPGQEYGGLYPPPYGPSTSTNAFPAISGPSSPAEIEDMKGTEEESAIKALAQFHLDKLRVFALHAESWEKVEWIAFETIPVLHEVRGIRRAMTILNQELDGKYGKGDHKSDVGDTWWIKKFWIVSPFPSGQHPQSQYVVEDSSTDRPHVTVEQVLSAMVEGDDAVPNGTGINCTNPSYLPSLTKSFTSTYQSILSSQPSRSLGSNLQFVLYPDGGQVYDTISRTWSTPSASGGPETWAREVFDVAKDLEKAVTKAGEPLWDGVIVGGCCKSSFEEIRALRKLVDGAS</sequence>
<dbReference type="PROSITE" id="PS50970">
    <property type="entry name" value="HCY"/>
    <property type="match status" value="1"/>
</dbReference>
<dbReference type="GO" id="GO:0032259">
    <property type="term" value="P:methylation"/>
    <property type="evidence" value="ECO:0007669"/>
    <property type="project" value="UniProtKB-KW"/>
</dbReference>
<dbReference type="Proteomes" id="UP001388673">
    <property type="component" value="Unassembled WGS sequence"/>
</dbReference>
<evidence type="ECO:0000313" key="7">
    <source>
        <dbReference type="EMBL" id="KAK8847551.1"/>
    </source>
</evidence>
<dbReference type="InterPro" id="IPR051486">
    <property type="entry name" value="Hcy_S-methyltransferase"/>
</dbReference>
<protein>
    <recommendedName>
        <fullName evidence="6">Hcy-binding domain-containing protein</fullName>
    </recommendedName>
</protein>
<dbReference type="InterPro" id="IPR036589">
    <property type="entry name" value="HCY_dom_sf"/>
</dbReference>
<dbReference type="RefSeq" id="XP_066801069.1">
    <property type="nucleotide sequence ID" value="XM_066948501.1"/>
</dbReference>
<dbReference type="InterPro" id="IPR003726">
    <property type="entry name" value="HCY_dom"/>
</dbReference>
<name>A0AAW0YIF7_9TREE</name>
<dbReference type="PANTHER" id="PTHR46015:SF1">
    <property type="entry name" value="HOMOCYSTEINE S-METHYLTRANSFERASE-LIKE ISOFORM 1"/>
    <property type="match status" value="1"/>
</dbReference>
<comment type="cofactor">
    <cofactor evidence="5">
        <name>Zn(2+)</name>
        <dbReference type="ChEBI" id="CHEBI:29105"/>
    </cofactor>
</comment>
<reference evidence="7 8" key="1">
    <citation type="journal article" date="2024" name="bioRxiv">
        <title>Comparative genomics of Cryptococcus and Kwoniella reveals pathogenesis evolution and contrasting karyotype dynamics via intercentromeric recombination or chromosome fusion.</title>
        <authorList>
            <person name="Coelho M.A."/>
            <person name="David-Palma M."/>
            <person name="Shea T."/>
            <person name="Bowers K."/>
            <person name="McGinley-Smith S."/>
            <person name="Mohammad A.W."/>
            <person name="Gnirke A."/>
            <person name="Yurkov A.M."/>
            <person name="Nowrousian M."/>
            <person name="Sun S."/>
            <person name="Cuomo C.A."/>
            <person name="Heitman J."/>
        </authorList>
    </citation>
    <scope>NUCLEOTIDE SEQUENCE [LARGE SCALE GENOMIC DNA]</scope>
    <source>
        <strain evidence="7 8">CBS 13917</strain>
    </source>
</reference>
<gene>
    <name evidence="7" type="ORF">IAR55_005410</name>
</gene>
<dbReference type="GO" id="GO:0008898">
    <property type="term" value="F:S-adenosylmethionine-homocysteine S-methyltransferase activity"/>
    <property type="evidence" value="ECO:0007669"/>
    <property type="project" value="TreeGrafter"/>
</dbReference>
<keyword evidence="3 5" id="KW-0479">Metal-binding</keyword>
<dbReference type="EMBL" id="JBCAWK010000010">
    <property type="protein sequence ID" value="KAK8847551.1"/>
    <property type="molecule type" value="Genomic_DNA"/>
</dbReference>
<dbReference type="AlphaFoldDB" id="A0AAW0YIF7"/>
<evidence type="ECO:0000256" key="3">
    <source>
        <dbReference type="ARBA" id="ARBA00022723"/>
    </source>
</evidence>
<dbReference type="GO" id="GO:0009086">
    <property type="term" value="P:methionine biosynthetic process"/>
    <property type="evidence" value="ECO:0007669"/>
    <property type="project" value="InterPro"/>
</dbReference>
<dbReference type="GO" id="GO:0008270">
    <property type="term" value="F:zinc ion binding"/>
    <property type="evidence" value="ECO:0007669"/>
    <property type="project" value="InterPro"/>
</dbReference>
<dbReference type="Gene3D" id="3.20.20.330">
    <property type="entry name" value="Homocysteine-binding-like domain"/>
    <property type="match status" value="1"/>
</dbReference>
<keyword evidence="8" id="KW-1185">Reference proteome</keyword>
<feature type="domain" description="Hcy-binding" evidence="6">
    <location>
        <begin position="1"/>
        <end position="399"/>
    </location>
</feature>
<dbReference type="GeneID" id="92182668"/>
<evidence type="ECO:0000259" key="6">
    <source>
        <dbReference type="PROSITE" id="PS50970"/>
    </source>
</evidence>
<keyword evidence="1 5" id="KW-0489">Methyltransferase</keyword>
<evidence type="ECO:0000256" key="5">
    <source>
        <dbReference type="PROSITE-ProRule" id="PRU00333"/>
    </source>
</evidence>
<evidence type="ECO:0000256" key="4">
    <source>
        <dbReference type="ARBA" id="ARBA00022833"/>
    </source>
</evidence>
<comment type="caution">
    <text evidence="7">The sequence shown here is derived from an EMBL/GenBank/DDBJ whole genome shotgun (WGS) entry which is preliminary data.</text>
</comment>
<organism evidence="7 8">
    <name type="scientific">Kwoniella newhampshirensis</name>
    <dbReference type="NCBI Taxonomy" id="1651941"/>
    <lineage>
        <taxon>Eukaryota</taxon>
        <taxon>Fungi</taxon>
        <taxon>Dikarya</taxon>
        <taxon>Basidiomycota</taxon>
        <taxon>Agaricomycotina</taxon>
        <taxon>Tremellomycetes</taxon>
        <taxon>Tremellales</taxon>
        <taxon>Cryptococcaceae</taxon>
        <taxon>Kwoniella</taxon>
    </lineage>
</organism>
<dbReference type="PANTHER" id="PTHR46015">
    <property type="entry name" value="ZGC:172121"/>
    <property type="match status" value="1"/>
</dbReference>
<evidence type="ECO:0000256" key="2">
    <source>
        <dbReference type="ARBA" id="ARBA00022679"/>
    </source>
</evidence>
<keyword evidence="4 5" id="KW-0862">Zinc</keyword>
<accession>A0AAW0YIF7</accession>
<feature type="binding site" evidence="5">
    <location>
        <position position="289"/>
    </location>
    <ligand>
        <name>Zn(2+)</name>
        <dbReference type="ChEBI" id="CHEBI:29105"/>
    </ligand>
</feature>
<feature type="binding site" evidence="5">
    <location>
        <position position="384"/>
    </location>
    <ligand>
        <name>Zn(2+)</name>
        <dbReference type="ChEBI" id="CHEBI:29105"/>
    </ligand>
</feature>
<dbReference type="SUPFAM" id="SSF82282">
    <property type="entry name" value="Homocysteine S-methyltransferase"/>
    <property type="match status" value="1"/>
</dbReference>